<sequence length="164" mass="18090">MIGGGVDGGWTDYPFLSDIALFLSTLLLGLSDYDSDLKDNAYNNVKYGKNEYVIRTSFHPDAQLNHIERLNKLSKIAGWVGLVAANVLVFNNDSLSTSNKIGQISVNTLAFSLIASLAIVAGPLGLATYLMAIIMTSVAAMWINSNIFSYNFIRRNEYKEDYYA</sequence>
<dbReference type="RefSeq" id="WP_009766996.1">
    <property type="nucleotide sequence ID" value="NZ_ANIN01000001.1"/>
</dbReference>
<keyword evidence="1" id="KW-0472">Membrane</keyword>
<proteinExistence type="predicted"/>
<dbReference type="PATRIC" id="fig|1230338.3.peg.477"/>
<feature type="transmembrane region" description="Helical" evidence="1">
    <location>
        <begin position="104"/>
        <end position="124"/>
    </location>
</feature>
<dbReference type="AlphaFoldDB" id="L2F8V0"/>
<evidence type="ECO:0000256" key="1">
    <source>
        <dbReference type="SAM" id="Phobius"/>
    </source>
</evidence>
<dbReference type="EMBL" id="ANIN01000001">
    <property type="protein sequence ID" value="ELA09176.1"/>
    <property type="molecule type" value="Genomic_DNA"/>
</dbReference>
<accession>L2F8V0</accession>
<dbReference type="Proteomes" id="UP000023795">
    <property type="component" value="Unassembled WGS sequence"/>
</dbReference>
<protein>
    <submittedName>
        <fullName evidence="2">Uncharacterized protein</fullName>
    </submittedName>
</protein>
<keyword evidence="1" id="KW-1133">Transmembrane helix</keyword>
<comment type="caution">
    <text evidence="2">The sequence shown here is derived from an EMBL/GenBank/DDBJ whole genome shotgun (WGS) entry which is preliminary data.</text>
</comment>
<keyword evidence="3" id="KW-1185">Reference proteome</keyword>
<evidence type="ECO:0000313" key="3">
    <source>
        <dbReference type="Proteomes" id="UP000023795"/>
    </source>
</evidence>
<evidence type="ECO:0000313" key="2">
    <source>
        <dbReference type="EMBL" id="ELA09176.1"/>
    </source>
</evidence>
<organism evidence="2 3">
    <name type="scientific">Moraxella macacae 0408225</name>
    <dbReference type="NCBI Taxonomy" id="1230338"/>
    <lineage>
        <taxon>Bacteria</taxon>
        <taxon>Pseudomonadati</taxon>
        <taxon>Pseudomonadota</taxon>
        <taxon>Gammaproteobacteria</taxon>
        <taxon>Moraxellales</taxon>
        <taxon>Moraxellaceae</taxon>
        <taxon>Moraxella</taxon>
    </lineage>
</organism>
<feature type="transmembrane region" description="Helical" evidence="1">
    <location>
        <begin position="130"/>
        <end position="153"/>
    </location>
</feature>
<reference evidence="2 3" key="1">
    <citation type="journal article" date="2013" name="Genome Announc.">
        <title>Genome Sequence of Moraxella macacae 0408225, a Novel Bacterial Species Isolated from a Cynomolgus Macaque with Epistaxis.</title>
        <authorList>
            <person name="Ladner J.T."/>
            <person name="Whitehouse C.A."/>
            <person name="Koroleva G.I."/>
            <person name="Palacios G.F."/>
        </authorList>
    </citation>
    <scope>NUCLEOTIDE SEQUENCE [LARGE SCALE GENOMIC DNA]</scope>
    <source>
        <strain evidence="2 3">0408225</strain>
    </source>
</reference>
<name>L2F8V0_9GAMM</name>
<dbReference type="STRING" id="1230338.MOMA_02175"/>
<keyword evidence="1" id="KW-0812">Transmembrane</keyword>
<gene>
    <name evidence="2" type="ORF">MOMA_02175</name>
</gene>